<dbReference type="EMBL" id="JABCKY010000001">
    <property type="protein sequence ID" value="NMT62724.1"/>
    <property type="molecule type" value="Genomic_DNA"/>
</dbReference>
<dbReference type="Proteomes" id="UP000567186">
    <property type="component" value="Unassembled WGS sequence"/>
</dbReference>
<dbReference type="InterPro" id="IPR035959">
    <property type="entry name" value="RutC-like_sf"/>
</dbReference>
<reference evidence="1 2" key="1">
    <citation type="submission" date="2020-04" db="EMBL/GenBank/DDBJ databases">
        <title>Marinobacter oceani sp. nov., isolated from marine solar saltern.</title>
        <authorList>
            <person name="Chen X.-Y."/>
        </authorList>
    </citation>
    <scope>NUCLEOTIDE SEQUENCE [LARGE SCALE GENOMIC DNA]</scope>
    <source>
        <strain evidence="1 2">W62</strain>
    </source>
</reference>
<dbReference type="Gene3D" id="3.30.1330.40">
    <property type="entry name" value="RutC-like"/>
    <property type="match status" value="1"/>
</dbReference>
<dbReference type="OrthoDB" id="9803101at2"/>
<dbReference type="Pfam" id="PF01042">
    <property type="entry name" value="Ribonuc_L-PSP"/>
    <property type="match status" value="1"/>
</dbReference>
<organism evidence="1 2">
    <name type="scientific">Marinobacter orientalis</name>
    <dbReference type="NCBI Taxonomy" id="1928859"/>
    <lineage>
        <taxon>Bacteria</taxon>
        <taxon>Pseudomonadati</taxon>
        <taxon>Pseudomonadota</taxon>
        <taxon>Gammaproteobacteria</taxon>
        <taxon>Pseudomonadales</taxon>
        <taxon>Marinobacteraceae</taxon>
        <taxon>Marinobacter</taxon>
    </lineage>
</organism>
<evidence type="ECO:0000313" key="2">
    <source>
        <dbReference type="Proteomes" id="UP000567186"/>
    </source>
</evidence>
<comment type="caution">
    <text evidence="1">The sequence shown here is derived from an EMBL/GenBank/DDBJ whole genome shotgun (WGS) entry which is preliminary data.</text>
</comment>
<dbReference type="InterPro" id="IPR006175">
    <property type="entry name" value="YjgF/YER057c/UK114"/>
</dbReference>
<protein>
    <submittedName>
        <fullName evidence="1">RidA family protein</fullName>
    </submittedName>
</protein>
<name>A0A7Y0NK96_9GAMM</name>
<dbReference type="SUPFAM" id="SSF55298">
    <property type="entry name" value="YjgF-like"/>
    <property type="match status" value="1"/>
</dbReference>
<dbReference type="AlphaFoldDB" id="A0A7Y0NK96"/>
<dbReference type="PANTHER" id="PTHR43857:SF1">
    <property type="entry name" value="YJGH FAMILY PROTEIN"/>
    <property type="match status" value="1"/>
</dbReference>
<evidence type="ECO:0000313" key="1">
    <source>
        <dbReference type="EMBL" id="NMT62724.1"/>
    </source>
</evidence>
<keyword evidence="2" id="KW-1185">Reference proteome</keyword>
<dbReference type="CDD" id="cd00448">
    <property type="entry name" value="YjgF_YER057c_UK114_family"/>
    <property type="match status" value="1"/>
</dbReference>
<accession>A0A7Y0NK96</accession>
<dbReference type="PANTHER" id="PTHR43857">
    <property type="entry name" value="BLR7761 PROTEIN"/>
    <property type="match status" value="1"/>
</dbReference>
<gene>
    <name evidence="1" type="ORF">HIU99_03850</name>
</gene>
<dbReference type="RefSeq" id="WP_135954090.1">
    <property type="nucleotide sequence ID" value="NZ_JABCKY010000001.1"/>
</dbReference>
<sequence length="130" mass="14617">MQILNPPHWKRPKGYSNGIAAQGQLVVTGGIVGWDETETFKSSDFIDQLRQTLQNILTILQEADAGPEHIVRLTWYVVDKQEYLSRLNEVGRVYRDVIGRHFPAIAMVQVAGLVEEEAKMEIEATAVVPD</sequence>
<proteinExistence type="predicted"/>